<dbReference type="Proteomes" id="UP000318717">
    <property type="component" value="Unassembled WGS sequence"/>
</dbReference>
<evidence type="ECO:0000313" key="1">
    <source>
        <dbReference type="EMBL" id="GEA50762.1"/>
    </source>
</evidence>
<organism evidence="1 2">
    <name type="scientific">Vibrio inusitatus NBRC 102082</name>
    <dbReference type="NCBI Taxonomy" id="1219070"/>
    <lineage>
        <taxon>Bacteria</taxon>
        <taxon>Pseudomonadati</taxon>
        <taxon>Pseudomonadota</taxon>
        <taxon>Gammaproteobacteria</taxon>
        <taxon>Vibrionales</taxon>
        <taxon>Vibrionaceae</taxon>
        <taxon>Vibrio</taxon>
    </lineage>
</organism>
<dbReference type="OrthoDB" id="5916374at2"/>
<dbReference type="InterPro" id="IPR011051">
    <property type="entry name" value="RmlC_Cupin_sf"/>
</dbReference>
<keyword evidence="2" id="KW-1185">Reference proteome</keyword>
<proteinExistence type="predicted"/>
<evidence type="ECO:0008006" key="3">
    <source>
        <dbReference type="Google" id="ProtNLM"/>
    </source>
</evidence>
<protein>
    <recommendedName>
        <fullName evidence="3">AraC-type arabinose-binding/dimerisation domain-containing protein</fullName>
    </recommendedName>
</protein>
<comment type="caution">
    <text evidence="1">The sequence shown here is derived from an EMBL/GenBank/DDBJ whole genome shotgun (WGS) entry which is preliminary data.</text>
</comment>
<dbReference type="SUPFAM" id="SSF51182">
    <property type="entry name" value="RmlC-like cupins"/>
    <property type="match status" value="1"/>
</dbReference>
<accession>A0A4Y3HVJ9</accession>
<dbReference type="AlphaFoldDB" id="A0A4Y3HVJ9"/>
<name>A0A4Y3HVJ9_9VIBR</name>
<evidence type="ECO:0000313" key="2">
    <source>
        <dbReference type="Proteomes" id="UP000318717"/>
    </source>
</evidence>
<reference evidence="1 2" key="1">
    <citation type="submission" date="2019-06" db="EMBL/GenBank/DDBJ databases">
        <title>Whole genome shotgun sequence of Vibrio inusitatus NBRC 102082.</title>
        <authorList>
            <person name="Hosoyama A."/>
            <person name="Uohara A."/>
            <person name="Ohji S."/>
            <person name="Ichikawa N."/>
        </authorList>
    </citation>
    <scope>NUCLEOTIDE SEQUENCE [LARGE SCALE GENOMIC DNA]</scope>
    <source>
        <strain evidence="1 2">NBRC 102082</strain>
    </source>
</reference>
<sequence>MLNDMHYAIQFEDKQFEYLSLTSRKPTLKHQLIHVVDGLVSVRLGKIEYAIAAGDTFWLPANCLSALSYFPNSRCKVLEASQRLSKPFPHQAGYVKPNALVVSLLDKLSEVSSLSEHQQVLLTAMQYELLDMHPNLQTTALSHKLSQWDSAGKDLSAEYQMVMRIKEAEKLRLSGKKDTAIAEALFAGSEQGYKVARLAILGETLHR</sequence>
<dbReference type="EMBL" id="BJLF01000006">
    <property type="protein sequence ID" value="GEA50762.1"/>
    <property type="molecule type" value="Genomic_DNA"/>
</dbReference>
<gene>
    <name evidence="1" type="ORF">VIN01S_15660</name>
</gene>